<organism evidence="1 2">
    <name type="scientific">Sphingobacterium spiritivorum ATCC 33300</name>
    <dbReference type="NCBI Taxonomy" id="525372"/>
    <lineage>
        <taxon>Bacteria</taxon>
        <taxon>Pseudomonadati</taxon>
        <taxon>Bacteroidota</taxon>
        <taxon>Sphingobacteriia</taxon>
        <taxon>Sphingobacteriales</taxon>
        <taxon>Sphingobacteriaceae</taxon>
        <taxon>Sphingobacterium</taxon>
    </lineage>
</organism>
<dbReference type="EMBL" id="ACHB01000089">
    <property type="protein sequence ID" value="EEI90613.1"/>
    <property type="molecule type" value="Genomic_DNA"/>
</dbReference>
<dbReference type="AlphaFoldDB" id="C2G2H1"/>
<accession>C2G2H1</accession>
<name>C2G2H1_SPHSI</name>
<dbReference type="Proteomes" id="UP000006241">
    <property type="component" value="Unassembled WGS sequence"/>
</dbReference>
<dbReference type="PROSITE" id="PS51257">
    <property type="entry name" value="PROKAR_LIPOPROTEIN"/>
    <property type="match status" value="1"/>
</dbReference>
<dbReference type="HOGENOM" id="CLU_1730225_0_0_10"/>
<gene>
    <name evidence="1" type="ORF">HMPREF0765_3777</name>
</gene>
<reference evidence="1 2" key="1">
    <citation type="submission" date="2009-01" db="EMBL/GenBank/DDBJ databases">
        <authorList>
            <person name="Qin X."/>
            <person name="Bachman B."/>
            <person name="Battles P."/>
            <person name="Bell A."/>
            <person name="Bess C."/>
            <person name="Bickham C."/>
            <person name="Chaboub L."/>
            <person name="Chen D."/>
            <person name="Coyle M."/>
            <person name="Deiros D.R."/>
            <person name="Dinh H."/>
            <person name="Forbes L."/>
            <person name="Fowler G."/>
            <person name="Francisco L."/>
            <person name="Fu Q."/>
            <person name="Gubbala S."/>
            <person name="Hale W."/>
            <person name="Han Y."/>
            <person name="Hemphill L."/>
            <person name="Highlander S.K."/>
            <person name="Hirani K."/>
            <person name="Hogues M."/>
            <person name="Jackson L."/>
            <person name="Jakkamsetti A."/>
            <person name="Javaid M."/>
            <person name="Jiang H."/>
            <person name="Korchina V."/>
            <person name="Kovar C."/>
            <person name="Lara F."/>
            <person name="Lee S."/>
            <person name="Mata R."/>
            <person name="Mathew T."/>
            <person name="Moen C."/>
            <person name="Morales K."/>
            <person name="Munidasa M."/>
            <person name="Nazareth L."/>
            <person name="Ngo R."/>
            <person name="Nguyen L."/>
            <person name="Okwuonu G."/>
            <person name="Ongeri F."/>
            <person name="Patil S."/>
            <person name="Petrosino J."/>
            <person name="Pham C."/>
            <person name="Pham P."/>
            <person name="Pu L.-L."/>
            <person name="Puazo M."/>
            <person name="Raj R."/>
            <person name="Reid J."/>
            <person name="Rouhana J."/>
            <person name="Saada N."/>
            <person name="Shang Y."/>
            <person name="Simmons D."/>
            <person name="Thornton R."/>
            <person name="Warren J."/>
            <person name="Weissenberger G."/>
            <person name="Zhang J."/>
            <person name="Zhang L."/>
            <person name="Zhou C."/>
            <person name="Zhu D."/>
            <person name="Muzny D."/>
            <person name="Worley K."/>
            <person name="Gibbs R."/>
        </authorList>
    </citation>
    <scope>NUCLEOTIDE SEQUENCE [LARGE SCALE GENOMIC DNA]</scope>
    <source>
        <strain evidence="1 2">ATCC 33300</strain>
    </source>
</reference>
<evidence type="ECO:0000313" key="1">
    <source>
        <dbReference type="EMBL" id="EEI90613.1"/>
    </source>
</evidence>
<evidence type="ECO:0000313" key="2">
    <source>
        <dbReference type="Proteomes" id="UP000006241"/>
    </source>
</evidence>
<sequence length="160" mass="18484">MHIMIKNTMMKKNLAFLILSALLIVFFSCKEPERKKTIFPNYLKNTHWIVNEGGLMAPDGEKTYYLSPRIDTAVIFNFHAVNFLDEEEFSSYDSWECGNDCFTKVYGKYYFTAANQIKMDVDSISTSGTCLAPTQIFKPSKEMVFDLVKEGEQLKLTRKE</sequence>
<proteinExistence type="predicted"/>
<comment type="caution">
    <text evidence="1">The sequence shown here is derived from an EMBL/GenBank/DDBJ whole genome shotgun (WGS) entry which is preliminary data.</text>
</comment>
<protein>
    <submittedName>
        <fullName evidence="1">Uncharacterized protein</fullName>
    </submittedName>
</protein>